<evidence type="ECO:0000259" key="7">
    <source>
        <dbReference type="Pfam" id="PF00107"/>
    </source>
</evidence>
<protein>
    <submittedName>
        <fullName evidence="9">Sorbitol dehydrogenase</fullName>
    </submittedName>
</protein>
<dbReference type="InterPro" id="IPR002328">
    <property type="entry name" value="ADH_Zn_CS"/>
</dbReference>
<dbReference type="InterPro" id="IPR036291">
    <property type="entry name" value="NAD(P)-bd_dom_sf"/>
</dbReference>
<evidence type="ECO:0000256" key="5">
    <source>
        <dbReference type="ARBA" id="ARBA00023002"/>
    </source>
</evidence>
<comment type="cofactor">
    <cofactor evidence="1 6">
        <name>Zn(2+)</name>
        <dbReference type="ChEBI" id="CHEBI:29105"/>
    </cofactor>
</comment>
<keyword evidence="3 6" id="KW-0479">Metal-binding</keyword>
<keyword evidence="4 6" id="KW-0862">Zinc</keyword>
<dbReference type="SUPFAM" id="SSF51735">
    <property type="entry name" value="NAD(P)-binding Rossmann-fold domains"/>
    <property type="match status" value="1"/>
</dbReference>
<evidence type="ECO:0000256" key="4">
    <source>
        <dbReference type="ARBA" id="ARBA00022833"/>
    </source>
</evidence>
<dbReference type="Proteomes" id="UP000003759">
    <property type="component" value="Chromosome"/>
</dbReference>
<evidence type="ECO:0000313" key="9">
    <source>
        <dbReference type="EMBL" id="CCG56870.1"/>
    </source>
</evidence>
<dbReference type="GO" id="GO:0016616">
    <property type="term" value="F:oxidoreductase activity, acting on the CH-OH group of donors, NAD or NADP as acceptor"/>
    <property type="evidence" value="ECO:0007669"/>
    <property type="project" value="InterPro"/>
</dbReference>
<dbReference type="KEGG" id="bpw:WESB_1402"/>
<dbReference type="GO" id="GO:0008270">
    <property type="term" value="F:zinc ion binding"/>
    <property type="evidence" value="ECO:0007669"/>
    <property type="project" value="InterPro"/>
</dbReference>
<keyword evidence="5" id="KW-0560">Oxidoreductase</keyword>
<organism evidence="9 10">
    <name type="scientific">Brachyspira pilosicoli WesB</name>
    <dbReference type="NCBI Taxonomy" id="1161918"/>
    <lineage>
        <taxon>Bacteria</taxon>
        <taxon>Pseudomonadati</taxon>
        <taxon>Spirochaetota</taxon>
        <taxon>Spirochaetia</taxon>
        <taxon>Brachyspirales</taxon>
        <taxon>Brachyspiraceae</taxon>
        <taxon>Brachyspira</taxon>
    </lineage>
</organism>
<feature type="domain" description="Alcohol dehydrogenase-like C-terminal" evidence="7">
    <location>
        <begin position="180"/>
        <end position="306"/>
    </location>
</feature>
<sequence>MNGKMKVAIMTDLKKIEFIERDIPKPKSDEVLVKLEYVGVCGSDLHYYEHGAIGNYIVKYPFVLGHECSGTVVEIGDNVKHLKVGDKVALEPGKTCGKCEFCKTGRYNLCPDVIFFATPPVDGVFQEYVAHPESLSFKLPDNISTMEGALIEPLAVGMHAARQGDAKIGEIAFVTGAGCIGLCSMLALKACGVSKVYVIDVMKKRLDKALELGASGIIDASKENVIEKVLELTDGKGSDITIETAGSEITTNQAIEFAKKGSTVVLVGYSKTGKMNVNLSLSLDKELTFKTVFRYRHIFPLCIDAIESGAINIKNIVTNSYDFKDLQKALDDSVEDKMNIVKTVIKIK</sequence>
<name>K0JKN1_BRAPL</name>
<dbReference type="Pfam" id="PF00107">
    <property type="entry name" value="ADH_zinc_N"/>
    <property type="match status" value="1"/>
</dbReference>
<dbReference type="HOGENOM" id="CLU_026673_11_5_12"/>
<evidence type="ECO:0000259" key="8">
    <source>
        <dbReference type="Pfam" id="PF08240"/>
    </source>
</evidence>
<evidence type="ECO:0000256" key="2">
    <source>
        <dbReference type="ARBA" id="ARBA00008072"/>
    </source>
</evidence>
<dbReference type="Gene3D" id="3.40.50.720">
    <property type="entry name" value="NAD(P)-binding Rossmann-like Domain"/>
    <property type="match status" value="1"/>
</dbReference>
<feature type="domain" description="Alcohol dehydrogenase-like N-terminal" evidence="8">
    <location>
        <begin position="28"/>
        <end position="141"/>
    </location>
</feature>
<evidence type="ECO:0000256" key="6">
    <source>
        <dbReference type="RuleBase" id="RU361277"/>
    </source>
</evidence>
<dbReference type="RefSeq" id="WP_014933159.1">
    <property type="nucleotide sequence ID" value="NC_018604.1"/>
</dbReference>
<gene>
    <name evidence="9" type="ORF">WESB_1402</name>
</gene>
<dbReference type="Gene3D" id="3.90.180.10">
    <property type="entry name" value="Medium-chain alcohol dehydrogenases, catalytic domain"/>
    <property type="match status" value="1"/>
</dbReference>
<dbReference type="OrthoDB" id="9791234at2"/>
<proteinExistence type="inferred from homology"/>
<dbReference type="SUPFAM" id="SSF50129">
    <property type="entry name" value="GroES-like"/>
    <property type="match status" value="1"/>
</dbReference>
<dbReference type="PROSITE" id="PS00059">
    <property type="entry name" value="ADH_ZINC"/>
    <property type="match status" value="1"/>
</dbReference>
<dbReference type="InterPro" id="IPR045306">
    <property type="entry name" value="SDH-like"/>
</dbReference>
<comment type="similarity">
    <text evidence="2 6">Belongs to the zinc-containing alcohol dehydrogenase family.</text>
</comment>
<dbReference type="InterPro" id="IPR011032">
    <property type="entry name" value="GroES-like_sf"/>
</dbReference>
<dbReference type="PANTHER" id="PTHR43161">
    <property type="entry name" value="SORBITOL DEHYDROGENASE"/>
    <property type="match status" value="1"/>
</dbReference>
<dbReference type="CDD" id="cd05285">
    <property type="entry name" value="sorbitol_DH"/>
    <property type="match status" value="1"/>
</dbReference>
<dbReference type="InterPro" id="IPR013149">
    <property type="entry name" value="ADH-like_C"/>
</dbReference>
<accession>K0JKN1</accession>
<dbReference type="PANTHER" id="PTHR43161:SF9">
    <property type="entry name" value="SORBITOL DEHYDROGENASE"/>
    <property type="match status" value="1"/>
</dbReference>
<evidence type="ECO:0000256" key="3">
    <source>
        <dbReference type="ARBA" id="ARBA00022723"/>
    </source>
</evidence>
<evidence type="ECO:0000256" key="1">
    <source>
        <dbReference type="ARBA" id="ARBA00001947"/>
    </source>
</evidence>
<dbReference type="PATRIC" id="fig|1161918.5.peg.711"/>
<reference evidence="9 10" key="1">
    <citation type="journal article" date="2012" name="BMC Genomics">
        <title>Comparative genomics of Brachyspira pilosicoli strains: genome rearrangements, reductions and correlation of genetic compliment with phenotypic diversity.</title>
        <authorList>
            <person name="Mappley L.J."/>
            <person name="Black M.L."/>
            <person name="Abuoun M."/>
            <person name="Darby A.C."/>
            <person name="Woodward M.J."/>
            <person name="Parkhill J."/>
            <person name="Turner A.K."/>
            <person name="Bellgard M.I."/>
            <person name="La T."/>
            <person name="Phillips N.D."/>
            <person name="La Ragione R.M."/>
            <person name="Hampson D.J."/>
        </authorList>
    </citation>
    <scope>NUCLEOTIDE SEQUENCE [LARGE SCALE GENOMIC DNA]</scope>
    <source>
        <strain evidence="9">WesB</strain>
    </source>
</reference>
<dbReference type="InterPro" id="IPR013154">
    <property type="entry name" value="ADH-like_N"/>
</dbReference>
<dbReference type="Pfam" id="PF08240">
    <property type="entry name" value="ADH_N"/>
    <property type="match status" value="1"/>
</dbReference>
<dbReference type="AlphaFoldDB" id="K0JKN1"/>
<evidence type="ECO:0000313" key="10">
    <source>
        <dbReference type="Proteomes" id="UP000003759"/>
    </source>
</evidence>
<dbReference type="EMBL" id="HE793032">
    <property type="protein sequence ID" value="CCG56870.1"/>
    <property type="molecule type" value="Genomic_DNA"/>
</dbReference>